<dbReference type="InterPro" id="IPR058240">
    <property type="entry name" value="rSAM_sf"/>
</dbReference>
<evidence type="ECO:0000256" key="5">
    <source>
        <dbReference type="ARBA" id="ARBA00023014"/>
    </source>
</evidence>
<dbReference type="GO" id="GO:0035597">
    <property type="term" value="F:tRNA-2-methylthio-N(6)-dimethylallyladenosine(37) synthase activity"/>
    <property type="evidence" value="ECO:0007669"/>
    <property type="project" value="UniProtKB-EC"/>
</dbReference>
<dbReference type="SUPFAM" id="SSF102114">
    <property type="entry name" value="Radical SAM enzymes"/>
    <property type="match status" value="1"/>
</dbReference>
<dbReference type="InterPro" id="IPR023980">
    <property type="entry name" value="CHP04013_B12-bd/rSAM"/>
</dbReference>
<evidence type="ECO:0000313" key="7">
    <source>
        <dbReference type="EMBL" id="MDV0445346.1"/>
    </source>
</evidence>
<dbReference type="Proteomes" id="UP001272052">
    <property type="component" value="Unassembled WGS sequence"/>
</dbReference>
<dbReference type="Gene3D" id="3.80.30.20">
    <property type="entry name" value="tm_1862 like domain"/>
    <property type="match status" value="1"/>
</dbReference>
<dbReference type="PROSITE" id="PS51918">
    <property type="entry name" value="RADICAL_SAM"/>
    <property type="match status" value="1"/>
</dbReference>
<dbReference type="PANTHER" id="PTHR43409">
    <property type="entry name" value="ANAEROBIC MAGNESIUM-PROTOPORPHYRIN IX MONOMETHYL ESTER CYCLASE-RELATED"/>
    <property type="match status" value="1"/>
</dbReference>
<gene>
    <name evidence="7" type="primary">miaB_1</name>
    <name evidence="7" type="ORF">MmiAt1_09200</name>
</gene>
<evidence type="ECO:0000259" key="6">
    <source>
        <dbReference type="PROSITE" id="PS51918"/>
    </source>
</evidence>
<evidence type="ECO:0000256" key="2">
    <source>
        <dbReference type="ARBA" id="ARBA00022691"/>
    </source>
</evidence>
<dbReference type="RefSeq" id="WP_318785805.1">
    <property type="nucleotide sequence ID" value="NZ_JAWDKC010000015.1"/>
</dbReference>
<dbReference type="InterPro" id="IPR007197">
    <property type="entry name" value="rSAM"/>
</dbReference>
<dbReference type="InterPro" id="IPR023404">
    <property type="entry name" value="rSAM_horseshoe"/>
</dbReference>
<evidence type="ECO:0000313" key="8">
    <source>
        <dbReference type="Proteomes" id="UP001272052"/>
    </source>
</evidence>
<dbReference type="InterPro" id="IPR006638">
    <property type="entry name" value="Elp3/MiaA/NifB-like_rSAM"/>
</dbReference>
<keyword evidence="2" id="KW-0949">S-adenosyl-L-methionine</keyword>
<evidence type="ECO:0000256" key="3">
    <source>
        <dbReference type="ARBA" id="ARBA00022723"/>
    </source>
</evidence>
<dbReference type="SFLD" id="SFLDG01082">
    <property type="entry name" value="B12-binding_domain_containing"/>
    <property type="match status" value="1"/>
</dbReference>
<proteinExistence type="predicted"/>
<dbReference type="EMBL" id="JAWDKC010000015">
    <property type="protein sequence ID" value="MDV0445346.1"/>
    <property type="molecule type" value="Genomic_DNA"/>
</dbReference>
<dbReference type="CDD" id="cd02068">
    <property type="entry name" value="radical_SAM_B12_BD"/>
    <property type="match status" value="1"/>
</dbReference>
<dbReference type="CDD" id="cd01335">
    <property type="entry name" value="Radical_SAM"/>
    <property type="match status" value="1"/>
</dbReference>
<accession>A0ABU3VPP2</accession>
<evidence type="ECO:0000256" key="4">
    <source>
        <dbReference type="ARBA" id="ARBA00023004"/>
    </source>
</evidence>
<dbReference type="InterPro" id="IPR051198">
    <property type="entry name" value="BchE-like"/>
</dbReference>
<keyword evidence="4" id="KW-0408">Iron</keyword>
<comment type="caution">
    <text evidence="7">The sequence shown here is derived from an EMBL/GenBank/DDBJ whole genome shotgun (WGS) entry which is preliminary data.</text>
</comment>
<keyword evidence="3" id="KW-0479">Metal-binding</keyword>
<reference evidence="7 8" key="1">
    <citation type="submission" date="2023-06" db="EMBL/GenBank/DDBJ databases">
        <title>Genome sequence of Methanimicrococcus sp. At1.</title>
        <authorList>
            <person name="Protasov E."/>
            <person name="Platt K."/>
            <person name="Poehlein A."/>
            <person name="Daniel R."/>
            <person name="Brune A."/>
        </authorList>
    </citation>
    <scope>NUCLEOTIDE SEQUENCE [LARGE SCALE GENOMIC DNA]</scope>
    <source>
        <strain evidence="7 8">At1</strain>
    </source>
</reference>
<comment type="cofactor">
    <cofactor evidence="1">
        <name>[4Fe-4S] cluster</name>
        <dbReference type="ChEBI" id="CHEBI:49883"/>
    </cofactor>
</comment>
<dbReference type="NCBIfam" id="TIGR04013">
    <property type="entry name" value="B12_SAM_MJ_1487"/>
    <property type="match status" value="1"/>
</dbReference>
<evidence type="ECO:0000256" key="1">
    <source>
        <dbReference type="ARBA" id="ARBA00001966"/>
    </source>
</evidence>
<feature type="domain" description="Radical SAM core" evidence="6">
    <location>
        <begin position="164"/>
        <end position="400"/>
    </location>
</feature>
<dbReference type="Pfam" id="PF04055">
    <property type="entry name" value="Radical_SAM"/>
    <property type="match status" value="1"/>
</dbReference>
<keyword evidence="5" id="KW-0411">Iron-sulfur</keyword>
<name>A0ABU3VPP2_9EURY</name>
<organism evidence="7 8">
    <name type="scientific">Methanimicrococcus hacksteinii</name>
    <dbReference type="NCBI Taxonomy" id="3028293"/>
    <lineage>
        <taxon>Archaea</taxon>
        <taxon>Methanobacteriati</taxon>
        <taxon>Methanobacteriota</taxon>
        <taxon>Stenosarchaea group</taxon>
        <taxon>Methanomicrobia</taxon>
        <taxon>Methanosarcinales</taxon>
        <taxon>Methanosarcinaceae</taxon>
        <taxon>Methanimicrococcus</taxon>
    </lineage>
</organism>
<dbReference type="SFLD" id="SFLDS00029">
    <property type="entry name" value="Radical_SAM"/>
    <property type="match status" value="1"/>
</dbReference>
<keyword evidence="7" id="KW-0808">Transferase</keyword>
<dbReference type="SMART" id="SM00729">
    <property type="entry name" value="Elp3"/>
    <property type="match status" value="1"/>
</dbReference>
<protein>
    <submittedName>
        <fullName evidence="7">tRNA-2-methylthio-N(6)-dimethylallyladenosine synthase</fullName>
        <ecNumber evidence="7">2.8.4.3</ecNumber>
    </submittedName>
</protein>
<dbReference type="PANTHER" id="PTHR43409:SF17">
    <property type="entry name" value="METHYLTHIOTRANSFERASE MJ0865-RELATED"/>
    <property type="match status" value="1"/>
</dbReference>
<dbReference type="EC" id="2.8.4.3" evidence="7"/>
<dbReference type="Gene3D" id="3.40.50.280">
    <property type="entry name" value="Cobalamin-binding domain"/>
    <property type="match status" value="1"/>
</dbReference>
<keyword evidence="8" id="KW-1185">Reference proteome</keyword>
<sequence length="402" mass="44305">MNLNSKNGMQSQFASDLPIHFRYFKKNTYSYSALIPVLPGADFVKSPAQGIMLYSFFTNQKKDVFEEVMTARADGISAFFIAGGPHPSGAPPETLQYFDAAVIGEGEETLPALVSKIMENNRNGTDLKSGLETIPGIAFKDNAGNLVTTPKRENVSLDSCPCFSPDNIWRPLEISRGCPHACKFCQTPQIFGHRMRHRSVTEIVKYEGYYDDLRFISSNAFAYGGNGVTAKPEKVRELLSSLSKLENKRIFFGTFPSEVRPEFVTEEMIDMVRSYCANDSLSIGAQSGSDAVLKEIGRGHSAEDVYTAAELCFSNNITPIVDFITGFPSETAEDQQKTLEMIDWLCQKGGEVRAHYLTPLPSTAYENVAPASVHPDICKKLGKLALGGKLKGTWENLTGKIE</sequence>